<name>A0A1M6T0L6_9FIRM</name>
<dbReference type="GO" id="GO:0009307">
    <property type="term" value="P:DNA restriction-modification system"/>
    <property type="evidence" value="ECO:0007669"/>
    <property type="project" value="InterPro"/>
</dbReference>
<keyword evidence="1" id="KW-0378">Hydrolase</keyword>
<dbReference type="AlphaFoldDB" id="A0A1M6T0L6"/>
<dbReference type="EMBL" id="FRAE01000081">
    <property type="protein sequence ID" value="SHK50484.1"/>
    <property type="molecule type" value="Genomic_DNA"/>
</dbReference>
<dbReference type="GO" id="GO:0003677">
    <property type="term" value="F:DNA binding"/>
    <property type="evidence" value="ECO:0007669"/>
    <property type="project" value="InterPro"/>
</dbReference>
<accession>A0A1M6T0L6</accession>
<dbReference type="InterPro" id="IPR019046">
    <property type="entry name" value="Restrct_endonuc_II_NgoPII"/>
</dbReference>
<protein>
    <submittedName>
        <fullName evidence="1">NgoPII restriction endonuclease</fullName>
    </submittedName>
</protein>
<proteinExistence type="predicted"/>
<sequence>MNTNVLVALKNLLESRNNKLLEIYGGSNRANNMGDALEYYIKDLFCNSLDEQDFDKKDRIYSEYLSYSGAKNNPPDFIVKKHIAVEVKKIQGLGFGNIALNSSYPKDYIYSNSKLITEACRTCEDEFGGWDKKDIVYAIGNIDSKQNKLKVLWLLYGNTYCADQQTYLRYKEVIKEGIEEISGVDFSETNELGKIHNVDPLKITELRIRGMWSIKHPMKVFSYLTKDYFKDDNFRAYVLMLKSDFNKIDDKYKEELNKYIDSGLLSMENVEIKNPNNPVKYVDAILYKTSF</sequence>
<evidence type="ECO:0000313" key="2">
    <source>
        <dbReference type="Proteomes" id="UP000242497"/>
    </source>
</evidence>
<organism evidence="1 2">
    <name type="scientific">Tepidibacter formicigenes DSM 15518</name>
    <dbReference type="NCBI Taxonomy" id="1123349"/>
    <lineage>
        <taxon>Bacteria</taxon>
        <taxon>Bacillati</taxon>
        <taxon>Bacillota</taxon>
        <taxon>Clostridia</taxon>
        <taxon>Peptostreptococcales</taxon>
        <taxon>Peptostreptococcaceae</taxon>
        <taxon>Tepidibacter</taxon>
    </lineage>
</organism>
<dbReference type="OrthoDB" id="8610000at2"/>
<keyword evidence="1" id="KW-0540">Nuclease</keyword>
<dbReference type="GO" id="GO:0009036">
    <property type="term" value="F:type II site-specific deoxyribonuclease activity"/>
    <property type="evidence" value="ECO:0007669"/>
    <property type="project" value="InterPro"/>
</dbReference>
<evidence type="ECO:0000313" key="1">
    <source>
        <dbReference type="EMBL" id="SHK50484.1"/>
    </source>
</evidence>
<dbReference type="Pfam" id="PF09521">
    <property type="entry name" value="RE_NgoPII"/>
    <property type="match status" value="1"/>
</dbReference>
<dbReference type="RefSeq" id="WP_072890491.1">
    <property type="nucleotide sequence ID" value="NZ_FRAE01000081.1"/>
</dbReference>
<keyword evidence="1" id="KW-0255">Endonuclease</keyword>
<gene>
    <name evidence="1" type="ORF">SAMN02744037_02479</name>
</gene>
<keyword evidence="2" id="KW-1185">Reference proteome</keyword>
<dbReference type="STRING" id="1123349.SAMN02744037_02479"/>
<dbReference type="Proteomes" id="UP000242497">
    <property type="component" value="Unassembled WGS sequence"/>
</dbReference>
<reference evidence="2" key="1">
    <citation type="submission" date="2016-11" db="EMBL/GenBank/DDBJ databases">
        <authorList>
            <person name="Varghese N."/>
            <person name="Submissions S."/>
        </authorList>
    </citation>
    <scope>NUCLEOTIDE SEQUENCE [LARGE SCALE GENOMIC DNA]</scope>
    <source>
        <strain evidence="2">DSM 15518</strain>
    </source>
</reference>